<proteinExistence type="predicted"/>
<name>A0A9W6GM53_9FUSO</name>
<comment type="caution">
    <text evidence="2">The sequence shown here is derived from an EMBL/GenBank/DDBJ whole genome shotgun (WGS) entry which is preliminary data.</text>
</comment>
<dbReference type="Proteomes" id="UP001144471">
    <property type="component" value="Unassembled WGS sequence"/>
</dbReference>
<keyword evidence="1" id="KW-0812">Transmembrane</keyword>
<evidence type="ECO:0000256" key="1">
    <source>
        <dbReference type="SAM" id="Phobius"/>
    </source>
</evidence>
<reference evidence="2" key="1">
    <citation type="submission" date="2022-12" db="EMBL/GenBank/DDBJ databases">
        <title>Reference genome sequencing for broad-spectrum identification of bacterial and archaeal isolates by mass spectrometry.</title>
        <authorList>
            <person name="Sekiguchi Y."/>
            <person name="Tourlousse D.M."/>
        </authorList>
    </citation>
    <scope>NUCLEOTIDE SEQUENCE</scope>
    <source>
        <strain evidence="2">10succ1</strain>
    </source>
</reference>
<organism evidence="2 3">
    <name type="scientific">Propionigenium maris DSM 9537</name>
    <dbReference type="NCBI Taxonomy" id="1123000"/>
    <lineage>
        <taxon>Bacteria</taxon>
        <taxon>Fusobacteriati</taxon>
        <taxon>Fusobacteriota</taxon>
        <taxon>Fusobacteriia</taxon>
        <taxon>Fusobacteriales</taxon>
        <taxon>Fusobacteriaceae</taxon>
        <taxon>Propionigenium</taxon>
    </lineage>
</organism>
<accession>A0A9W6GM53</accession>
<sequence length="137" mass="15246">MEGEEIVVETETAGLSYTLWSIFLLAIVIFSFNISADLGLKLILVSFLLIYLIKRNVDNQELVLTNRRVLHSTGGGVVRGIYIEEIEAMSIIGNNGLQGNLKIVGKGSEIIKTHWITDPITFKVAMSKQIQINKSRI</sequence>
<keyword evidence="1" id="KW-0472">Membrane</keyword>
<evidence type="ECO:0000313" key="3">
    <source>
        <dbReference type="Proteomes" id="UP001144471"/>
    </source>
</evidence>
<evidence type="ECO:0008006" key="4">
    <source>
        <dbReference type="Google" id="ProtNLM"/>
    </source>
</evidence>
<dbReference type="EMBL" id="BSDY01000008">
    <property type="protein sequence ID" value="GLI56475.1"/>
    <property type="molecule type" value="Genomic_DNA"/>
</dbReference>
<keyword evidence="3" id="KW-1185">Reference proteome</keyword>
<protein>
    <recommendedName>
        <fullName evidence="4">PH domain-containing protein</fullName>
    </recommendedName>
</protein>
<feature type="transmembrane region" description="Helical" evidence="1">
    <location>
        <begin position="20"/>
        <end position="53"/>
    </location>
</feature>
<evidence type="ECO:0000313" key="2">
    <source>
        <dbReference type="EMBL" id="GLI56475.1"/>
    </source>
</evidence>
<gene>
    <name evidence="2" type="ORF">PM10SUCC1_19890</name>
</gene>
<keyword evidence="1" id="KW-1133">Transmembrane helix</keyword>
<dbReference type="AlphaFoldDB" id="A0A9W6GM53"/>